<dbReference type="Proteomes" id="UP000009168">
    <property type="component" value="Unassembled WGS sequence"/>
</dbReference>
<evidence type="ECO:0000256" key="2">
    <source>
        <dbReference type="SAM" id="Phobius"/>
    </source>
</evidence>
<name>Q22RR6_TETTS</name>
<protein>
    <submittedName>
        <fullName evidence="3">Transmembrane protein, putative</fullName>
    </submittedName>
</protein>
<gene>
    <name evidence="3" type="ORF">TTHERM_00013220</name>
</gene>
<keyword evidence="2 3" id="KW-0812">Transmembrane</keyword>
<feature type="compositionally biased region" description="Polar residues" evidence="1">
    <location>
        <begin position="893"/>
        <end position="911"/>
    </location>
</feature>
<feature type="transmembrane region" description="Helical" evidence="2">
    <location>
        <begin position="1963"/>
        <end position="1987"/>
    </location>
</feature>
<dbReference type="HOGENOM" id="CLU_231820_0_0_1"/>
<evidence type="ECO:0000313" key="4">
    <source>
        <dbReference type="Proteomes" id="UP000009168"/>
    </source>
</evidence>
<dbReference type="KEGG" id="tet:TTHERM_00013220"/>
<dbReference type="InParanoid" id="Q22RR6"/>
<sequence length="2067" mass="239922">MSVLQHYLKSSLQKLYLALTLVFVLNLSVSVVKCENVLPQNHQQDIKTDNQALKENVQVQSYYLSEQEYKLIDLDDIYLDYQFKNTIDTNCNKEYVEIITSQNEKLVQYYENTINTPVINIITFASQKMLKVNAVGLLSNTTLITFIDDASSFDTETDKTSTHLKNIQAYPIANQDSCENLKKASSDSFIFECSKFDNNKQVNVITLYKFNSKDFSNANGIDLSNIQPQQITLNFDPKFAFKSKSPDQSPQQLEASYQLFLQEYQNCVKDTGFYFNSDTNVQHYFRTCKYHETLMQTNSDQQIYLDNIVSFFEFYDLSIVQSDGSVTGKSPTIKFKDENKDLTIKTQGVQQAIDNCITVLDYDNGLLFFIYDNISNQYQNQDYFVKYYYDQKYINLFIQKNKDIEFSIQDSIPNYMVVNTQMYILMYQLNSSSQVGINTFPQTVSISRFVNSVQTIHIENKEDGDKHKSEQDKTDFVIPDIKNVSNFRSIKYNFDQYLYYIEIKFSDPSHVSYFLMVNRALTDNTNSIKMNQTAIELEQLTQNNYSKIFHYFIPGLFYSNIRTRVRLFQIGEDTGSIILKKYSDDQISQAKNNLSITTYSWKSAQIMKLYTKQFETYSSCSITMHFEAKPSSQAVGTKIVQGMINLIPRNFNGVISKVGLNIQKKFFNPKPIFEIKDWFFGAGINYSYQSKQDVTLAIKYNSSTIIQEIDSIQDKQKVLLEEQENKSTLNLDENICKLSPCDEKVIAAIQVGEDYYIFYQNCLCLFWFEKCTVQTPTGLSQNTPACQKSKSMKISQKIESIIFDGSKILALGKSLLANSNTLQQSPSLTLMNVYDELSTEGDDSGGKKNPYATDTNLKNSTLPQNQCDAPQFSNFLQQGPKQSNQKKIHIKKNLQTEQNDSQQGKPINSGQFRRKAFTPPKNLNLNLNFSLDKIQFVFIYCIPNTIKYALIVQSQLFKIKSMVIFSIQNQIQDVSIYTFQDTDQLQDSYDVSLLDQGIIFAAHNQQDNVPGRITIYRVNFISQQITVDRYFTKQDMLHQIQQFQQNIFTGQFSKQNSQNKIKTSELNDDVKFQVYLKEMKQKNIVYVNDFDNFMNNFSVKVWRNDDKQTYRFLLIDFQNNCLFDYFLYDLIQPIFIRQVNLYDFQIITNQQFQITNNMISLHVTKKNLDYLISLEINGQSINQIRKIELQQDKQVRSFSQVQQSLGNPYQEGTLCGVFQLPSPSIKCIFYPQIELNFDYSLNSKQNQDQKTNQVNQDGYQTSSDKQVDFSIYLSTDLNPEQTQITLQTDFSNFDTNLIQEDKSPIYYDAQNNSTVLENDGKNIKLKLNTTFVKGSIGEYYLQPLNKQNVKVKAYIDTDQIQNQSLSMISSPSYWYIKQTVRNPYQIVYLLDSQLLVINQNMKYEFKEIFRIKYTDIEIKQNLKLEAKLPDNLKLCDCSEIYSNSILSSQTTTTYLYILLCNYDSKNKIYITFNVDINHYSSLEDQQKDWEIAMKNNVRYVDINFIEEDLDSMVSQSQIKNIQIISLTDDLNNLTGFIFMLVRYLSGDPNDVKAQHDNTIYILWSSHDPYSTYFQMYEIEQINSADFGLNYISVYNFVASFPQHYPNQARLVIEENQSKQVIKDFIFNIGWDDGERYVILALLKLSLPPIQQNESSTKQSTGNAKLVFNAYYEDIYSDLFNSFIKSYQTYLQPFTHLRSQITFQPNTYDSSVIIINEFSILEFTTFQSEDPYAIIKKKDAKNISSKQLWHDSDFKDSDNISKIITYSQYAWCNNYFNNNQQTILKYHNFFIIMCAQINKPSINSTIPDRNSTIQSILKVYKIHQNSDDGEDGDDSDDSDGKLFKNKANKKILKGKTTLVSNQTVSMVQSINYTNGSNPTIALSSMSFRQENQDLYFDIILSQDGNFKLFEYPVNDQPYLIVKSDISDKSSVEVCTNNKYMIPVCNQAIFVNPIIDTNDQSMKEWLKFTGLVALPLFLTLSFIFVSFIFMKKLRKNRQDEFIQLLQNQSTPYYKSKSDLSFVDSVSNQQKNEKFLTSFQPQVKNPIYSVSEHALFTFNDNQLNASTELK</sequence>
<keyword evidence="2" id="KW-0472">Membrane</keyword>
<accession>Q22RR6</accession>
<evidence type="ECO:0000313" key="3">
    <source>
        <dbReference type="EMBL" id="EAR88056.2"/>
    </source>
</evidence>
<keyword evidence="4" id="KW-1185">Reference proteome</keyword>
<feature type="compositionally biased region" description="Polar residues" evidence="1">
    <location>
        <begin position="852"/>
        <end position="863"/>
    </location>
</feature>
<proteinExistence type="predicted"/>
<dbReference type="RefSeq" id="XP_001008301.2">
    <property type="nucleotide sequence ID" value="XM_001008301.2"/>
</dbReference>
<dbReference type="EMBL" id="GG662845">
    <property type="protein sequence ID" value="EAR88056.2"/>
    <property type="molecule type" value="Genomic_DNA"/>
</dbReference>
<feature type="region of interest" description="Disordered" evidence="1">
    <location>
        <begin position="893"/>
        <end position="913"/>
    </location>
</feature>
<dbReference type="GeneID" id="7823202"/>
<organism evidence="3 4">
    <name type="scientific">Tetrahymena thermophila (strain SB210)</name>
    <dbReference type="NCBI Taxonomy" id="312017"/>
    <lineage>
        <taxon>Eukaryota</taxon>
        <taxon>Sar</taxon>
        <taxon>Alveolata</taxon>
        <taxon>Ciliophora</taxon>
        <taxon>Intramacronucleata</taxon>
        <taxon>Oligohymenophorea</taxon>
        <taxon>Hymenostomatida</taxon>
        <taxon>Tetrahymenina</taxon>
        <taxon>Tetrahymenidae</taxon>
        <taxon>Tetrahymena</taxon>
    </lineage>
</organism>
<keyword evidence="2" id="KW-1133">Transmembrane helix</keyword>
<reference evidence="4" key="1">
    <citation type="journal article" date="2006" name="PLoS Biol.">
        <title>Macronuclear genome sequence of the ciliate Tetrahymena thermophila, a model eukaryote.</title>
        <authorList>
            <person name="Eisen J.A."/>
            <person name="Coyne R.S."/>
            <person name="Wu M."/>
            <person name="Wu D."/>
            <person name="Thiagarajan M."/>
            <person name="Wortman J.R."/>
            <person name="Badger J.H."/>
            <person name="Ren Q."/>
            <person name="Amedeo P."/>
            <person name="Jones K.M."/>
            <person name="Tallon L.J."/>
            <person name="Delcher A.L."/>
            <person name="Salzberg S.L."/>
            <person name="Silva J.C."/>
            <person name="Haas B.J."/>
            <person name="Majoros W.H."/>
            <person name="Farzad M."/>
            <person name="Carlton J.M."/>
            <person name="Smith R.K. Jr."/>
            <person name="Garg J."/>
            <person name="Pearlman R.E."/>
            <person name="Karrer K.M."/>
            <person name="Sun L."/>
            <person name="Manning G."/>
            <person name="Elde N.C."/>
            <person name="Turkewitz A.P."/>
            <person name="Asai D.J."/>
            <person name="Wilkes D.E."/>
            <person name="Wang Y."/>
            <person name="Cai H."/>
            <person name="Collins K."/>
            <person name="Stewart B.A."/>
            <person name="Lee S.R."/>
            <person name="Wilamowska K."/>
            <person name="Weinberg Z."/>
            <person name="Ruzzo W.L."/>
            <person name="Wloga D."/>
            <person name="Gaertig J."/>
            <person name="Frankel J."/>
            <person name="Tsao C.-C."/>
            <person name="Gorovsky M.A."/>
            <person name="Keeling P.J."/>
            <person name="Waller R.F."/>
            <person name="Patron N.J."/>
            <person name="Cherry J.M."/>
            <person name="Stover N.A."/>
            <person name="Krieger C.J."/>
            <person name="del Toro C."/>
            <person name="Ryder H.F."/>
            <person name="Williamson S.C."/>
            <person name="Barbeau R.A."/>
            <person name="Hamilton E.P."/>
            <person name="Orias E."/>
        </authorList>
    </citation>
    <scope>NUCLEOTIDE SEQUENCE [LARGE SCALE GENOMIC DNA]</scope>
    <source>
        <strain evidence="4">SB210</strain>
    </source>
</reference>
<evidence type="ECO:0000256" key="1">
    <source>
        <dbReference type="SAM" id="MobiDB-lite"/>
    </source>
</evidence>
<feature type="region of interest" description="Disordered" evidence="1">
    <location>
        <begin position="839"/>
        <end position="863"/>
    </location>
</feature>